<keyword evidence="10 15" id="KW-0186">Copper</keyword>
<keyword evidence="4 14" id="KW-0679">Respiratory chain</keyword>
<dbReference type="Pfam" id="PF00116">
    <property type="entry name" value="COX2"/>
    <property type="match status" value="1"/>
</dbReference>
<dbReference type="InterPro" id="IPR008972">
    <property type="entry name" value="Cupredoxin"/>
</dbReference>
<dbReference type="Proteomes" id="UP000500857">
    <property type="component" value="Chromosome"/>
</dbReference>
<reference evidence="19 20" key="1">
    <citation type="submission" date="2020-04" db="EMBL/GenBank/DDBJ databases">
        <authorList>
            <person name="Basu S."/>
            <person name="Maruthanayagam V."/>
            <person name="Chakraborty S."/>
            <person name="Pramanik A."/>
            <person name="Mukherjee J."/>
            <person name="Brink B."/>
        </authorList>
    </citation>
    <scope>NUCLEOTIDE SEQUENCE [LARGE SCALE GENOMIC DNA]</scope>
    <source>
        <strain evidence="19 20">AP17</strain>
    </source>
</reference>
<dbReference type="RefSeq" id="WP_168567895.1">
    <property type="nucleotide sequence ID" value="NZ_CP051167.1"/>
</dbReference>
<comment type="similarity">
    <text evidence="2 14">Belongs to the cytochrome c oxidase subunit 2 family.</text>
</comment>
<keyword evidence="6 15" id="KW-0479">Metal-binding</keyword>
<evidence type="ECO:0000256" key="2">
    <source>
        <dbReference type="ARBA" id="ARBA00007866"/>
    </source>
</evidence>
<dbReference type="InterPro" id="IPR036257">
    <property type="entry name" value="Cyt_c_oxidase_su2_TM_sf"/>
</dbReference>
<evidence type="ECO:0000256" key="10">
    <source>
        <dbReference type="ARBA" id="ARBA00023008"/>
    </source>
</evidence>
<evidence type="ECO:0000256" key="16">
    <source>
        <dbReference type="SAM" id="Phobius"/>
    </source>
</evidence>
<dbReference type="Gene3D" id="2.60.40.420">
    <property type="entry name" value="Cupredoxins - blue copper proteins"/>
    <property type="match status" value="1"/>
</dbReference>
<comment type="cofactor">
    <cofactor evidence="15">
        <name>Cu cation</name>
        <dbReference type="ChEBI" id="CHEBI:23378"/>
    </cofactor>
    <text evidence="15">Binds a copper A center.</text>
</comment>
<evidence type="ECO:0000256" key="13">
    <source>
        <dbReference type="ARBA" id="ARBA00047816"/>
    </source>
</evidence>
<keyword evidence="8 14" id="KW-0249">Electron transport</keyword>
<evidence type="ECO:0000256" key="15">
    <source>
        <dbReference type="RuleBase" id="RU004024"/>
    </source>
</evidence>
<evidence type="ECO:0000256" key="6">
    <source>
        <dbReference type="ARBA" id="ARBA00022723"/>
    </source>
</evidence>
<dbReference type="SUPFAM" id="SSF81464">
    <property type="entry name" value="Cytochrome c oxidase subunit II-like, transmembrane region"/>
    <property type="match status" value="1"/>
</dbReference>
<evidence type="ECO:0000256" key="5">
    <source>
        <dbReference type="ARBA" id="ARBA00022692"/>
    </source>
</evidence>
<evidence type="ECO:0000313" key="20">
    <source>
        <dbReference type="Proteomes" id="UP000500857"/>
    </source>
</evidence>
<dbReference type="Pfam" id="PF02790">
    <property type="entry name" value="COX2_TM"/>
    <property type="match status" value="1"/>
</dbReference>
<evidence type="ECO:0000256" key="8">
    <source>
        <dbReference type="ARBA" id="ARBA00022982"/>
    </source>
</evidence>
<keyword evidence="5 14" id="KW-0812">Transmembrane</keyword>
<keyword evidence="11 16" id="KW-0472">Membrane</keyword>
<dbReference type="SUPFAM" id="SSF49503">
    <property type="entry name" value="Cupredoxins"/>
    <property type="match status" value="1"/>
</dbReference>
<protein>
    <recommendedName>
        <fullName evidence="15">Cytochrome c oxidase subunit 2</fullName>
        <ecNumber evidence="15">7.1.1.9</ecNumber>
    </recommendedName>
</protein>
<dbReference type="InterPro" id="IPR001505">
    <property type="entry name" value="Copper_CuA"/>
</dbReference>
<accession>A0A6H1TT04</accession>
<evidence type="ECO:0000256" key="12">
    <source>
        <dbReference type="ARBA" id="ARBA00024688"/>
    </source>
</evidence>
<keyword evidence="3 14" id="KW-0813">Transport</keyword>
<gene>
    <name evidence="19" type="ORF">HCG48_03380</name>
</gene>
<dbReference type="PROSITE" id="PS00078">
    <property type="entry name" value="COX2"/>
    <property type="match status" value="1"/>
</dbReference>
<keyword evidence="9 16" id="KW-1133">Transmembrane helix</keyword>
<comment type="subcellular location">
    <subcellularLocation>
        <location evidence="14">Cell membrane</location>
        <topology evidence="14">Multi-pass membrane protein</topology>
    </subcellularLocation>
    <subcellularLocation>
        <location evidence="1">Membrane</location>
        <topology evidence="1">Multi-pass membrane protein</topology>
    </subcellularLocation>
</comment>
<evidence type="ECO:0000259" key="17">
    <source>
        <dbReference type="PROSITE" id="PS50857"/>
    </source>
</evidence>
<organism evidence="19 20">
    <name type="scientific">Oxynema aestuarii AP17</name>
    <dbReference type="NCBI Taxonomy" id="2064643"/>
    <lineage>
        <taxon>Bacteria</taxon>
        <taxon>Bacillati</taxon>
        <taxon>Cyanobacteriota</taxon>
        <taxon>Cyanophyceae</taxon>
        <taxon>Oscillatoriophycideae</taxon>
        <taxon>Oscillatoriales</taxon>
        <taxon>Oscillatoriaceae</taxon>
        <taxon>Oxynema</taxon>
        <taxon>Oxynema aestuarii</taxon>
    </lineage>
</organism>
<evidence type="ECO:0000256" key="4">
    <source>
        <dbReference type="ARBA" id="ARBA00022660"/>
    </source>
</evidence>
<feature type="transmembrane region" description="Helical" evidence="16">
    <location>
        <begin position="44"/>
        <end position="68"/>
    </location>
</feature>
<evidence type="ECO:0000256" key="3">
    <source>
        <dbReference type="ARBA" id="ARBA00022448"/>
    </source>
</evidence>
<feature type="domain" description="Cytochrome oxidase subunit II copper A binding" evidence="17">
    <location>
        <begin position="173"/>
        <end position="284"/>
    </location>
</feature>
<evidence type="ECO:0000256" key="1">
    <source>
        <dbReference type="ARBA" id="ARBA00004141"/>
    </source>
</evidence>
<dbReference type="EC" id="7.1.1.9" evidence="15"/>
<dbReference type="PANTHER" id="PTHR22888:SF9">
    <property type="entry name" value="CYTOCHROME C OXIDASE SUBUNIT 2"/>
    <property type="match status" value="1"/>
</dbReference>
<proteinExistence type="inferred from homology"/>
<dbReference type="InterPro" id="IPR045187">
    <property type="entry name" value="CcO_II"/>
</dbReference>
<dbReference type="Gene3D" id="1.10.287.90">
    <property type="match status" value="1"/>
</dbReference>
<dbReference type="GO" id="GO:0005886">
    <property type="term" value="C:plasma membrane"/>
    <property type="evidence" value="ECO:0007669"/>
    <property type="project" value="UniProtKB-SubCell"/>
</dbReference>
<feature type="transmembrane region" description="Helical" evidence="16">
    <location>
        <begin position="89"/>
        <end position="109"/>
    </location>
</feature>
<feature type="domain" description="Cytochrome oxidase subunit II transmembrane region profile" evidence="18">
    <location>
        <begin position="21"/>
        <end position="119"/>
    </location>
</feature>
<dbReference type="PROSITE" id="PS50999">
    <property type="entry name" value="COX2_TM"/>
    <property type="match status" value="1"/>
</dbReference>
<dbReference type="InterPro" id="IPR002429">
    <property type="entry name" value="CcO_II-like_C"/>
</dbReference>
<evidence type="ECO:0000256" key="9">
    <source>
        <dbReference type="ARBA" id="ARBA00022989"/>
    </source>
</evidence>
<comment type="catalytic activity">
    <reaction evidence="13 15">
        <text>4 Fe(II)-[cytochrome c] + O2 + 8 H(+)(in) = 4 Fe(III)-[cytochrome c] + 2 H2O + 4 H(+)(out)</text>
        <dbReference type="Rhea" id="RHEA:11436"/>
        <dbReference type="Rhea" id="RHEA-COMP:10350"/>
        <dbReference type="Rhea" id="RHEA-COMP:14399"/>
        <dbReference type="ChEBI" id="CHEBI:15377"/>
        <dbReference type="ChEBI" id="CHEBI:15378"/>
        <dbReference type="ChEBI" id="CHEBI:15379"/>
        <dbReference type="ChEBI" id="CHEBI:29033"/>
        <dbReference type="ChEBI" id="CHEBI:29034"/>
        <dbReference type="EC" id="7.1.1.9"/>
    </reaction>
</comment>
<sequence>MNIPSSIVTMLAGIILTIVSYWFGQHNGLMPQAASEEAPWVDGLFNTMMTIATGLFLLVQGIIIISVFKYRRRPGDETDGPPIEGNIPLEILWTAIPATIVLGLGIYSFEVYNSMGGLDPMASHDPKTMHAEVRHSGAAIAAPLPGATETPEASDAEQVALGVGASPGTQGRDADVSVNVLGLQFAWIFTYPDSGVTSGELHLPAGKEAKLTIAASDVIHALWIPQFRLKQDAIPGRDTELRFVPKDVGTYPVVCAELCGAYHGGMKAQVVVEEPEVFEAWLQSQIAAQQSGDDRAIALNTDSLSEAEYLQPYADEIGVNAQGLGQLHPPQAEGSHKIHHHI</sequence>
<dbReference type="GO" id="GO:0005507">
    <property type="term" value="F:copper ion binding"/>
    <property type="evidence" value="ECO:0007669"/>
    <property type="project" value="InterPro"/>
</dbReference>
<dbReference type="CDD" id="cd13919">
    <property type="entry name" value="CuRO_HCO_II_like_5"/>
    <property type="match status" value="1"/>
</dbReference>
<dbReference type="GO" id="GO:0004129">
    <property type="term" value="F:cytochrome-c oxidase activity"/>
    <property type="evidence" value="ECO:0007669"/>
    <property type="project" value="UniProtKB-EC"/>
</dbReference>
<evidence type="ECO:0000256" key="14">
    <source>
        <dbReference type="RuleBase" id="RU000456"/>
    </source>
</evidence>
<evidence type="ECO:0000259" key="18">
    <source>
        <dbReference type="PROSITE" id="PS50999"/>
    </source>
</evidence>
<name>A0A6H1TT04_9CYAN</name>
<keyword evidence="7" id="KW-1278">Translocase</keyword>
<keyword evidence="20" id="KW-1185">Reference proteome</keyword>
<evidence type="ECO:0000256" key="7">
    <source>
        <dbReference type="ARBA" id="ARBA00022967"/>
    </source>
</evidence>
<dbReference type="EMBL" id="CP051167">
    <property type="protein sequence ID" value="QIZ69738.1"/>
    <property type="molecule type" value="Genomic_DNA"/>
</dbReference>
<comment type="function">
    <text evidence="12 15">Subunits I and II form the functional core of the enzyme complex. Electrons originating in cytochrome c are transferred via heme a and Cu(A) to the binuclear center formed by heme a3 and Cu(B).</text>
</comment>
<dbReference type="PROSITE" id="PS50857">
    <property type="entry name" value="COX2_CUA"/>
    <property type="match status" value="1"/>
</dbReference>
<evidence type="ECO:0000313" key="19">
    <source>
        <dbReference type="EMBL" id="QIZ69738.1"/>
    </source>
</evidence>
<dbReference type="KEGG" id="oxy:HCG48_03380"/>
<feature type="transmembrane region" description="Helical" evidence="16">
    <location>
        <begin position="7"/>
        <end position="24"/>
    </location>
</feature>
<dbReference type="InterPro" id="IPR011759">
    <property type="entry name" value="Cyt_c_oxidase_su2_TM_dom"/>
</dbReference>
<dbReference type="FunFam" id="1.10.287.90:FF:000013">
    <property type="entry name" value="Cytochrome c oxidase subunit 2"/>
    <property type="match status" value="1"/>
</dbReference>
<evidence type="ECO:0000256" key="11">
    <source>
        <dbReference type="ARBA" id="ARBA00023136"/>
    </source>
</evidence>
<dbReference type="AlphaFoldDB" id="A0A6H1TT04"/>
<dbReference type="GO" id="GO:0042773">
    <property type="term" value="P:ATP synthesis coupled electron transport"/>
    <property type="evidence" value="ECO:0007669"/>
    <property type="project" value="TreeGrafter"/>
</dbReference>
<dbReference type="PRINTS" id="PR01166">
    <property type="entry name" value="CYCOXIDASEII"/>
</dbReference>
<dbReference type="PANTHER" id="PTHR22888">
    <property type="entry name" value="CYTOCHROME C OXIDASE, SUBUNIT II"/>
    <property type="match status" value="1"/>
</dbReference>